<feature type="domain" description="NAD-dependent epimerase/dehydratase" evidence="2">
    <location>
        <begin position="12"/>
        <end position="244"/>
    </location>
</feature>
<dbReference type="Pfam" id="PF01370">
    <property type="entry name" value="Epimerase"/>
    <property type="match status" value="1"/>
</dbReference>
<protein>
    <submittedName>
        <fullName evidence="3">NAD-dependent epimerase/dehydratase family protein</fullName>
    </submittedName>
</protein>
<dbReference type="SUPFAM" id="SSF51735">
    <property type="entry name" value="NAD(P)-binding Rossmann-fold domains"/>
    <property type="match status" value="1"/>
</dbReference>
<gene>
    <name evidence="3" type="ORF">ESB00_17520</name>
</gene>
<dbReference type="AlphaFoldDB" id="A0A4Q1C4Z9"/>
<evidence type="ECO:0000313" key="3">
    <source>
        <dbReference type="EMBL" id="RXK53492.1"/>
    </source>
</evidence>
<dbReference type="InterPro" id="IPR001509">
    <property type="entry name" value="Epimerase_deHydtase"/>
</dbReference>
<dbReference type="InterPro" id="IPR036291">
    <property type="entry name" value="NAD(P)-bd_dom_sf"/>
</dbReference>
<dbReference type="OrthoDB" id="9811743at2"/>
<comment type="caution">
    <text evidence="3">The sequence shown here is derived from an EMBL/GenBank/DDBJ whole genome shotgun (WGS) entry which is preliminary data.</text>
</comment>
<dbReference type="PANTHER" id="PTHR43000">
    <property type="entry name" value="DTDP-D-GLUCOSE 4,6-DEHYDRATASE-RELATED"/>
    <property type="match status" value="1"/>
</dbReference>
<organism evidence="3 4">
    <name type="scientific">Oleiharenicola lentus</name>
    <dbReference type="NCBI Taxonomy" id="2508720"/>
    <lineage>
        <taxon>Bacteria</taxon>
        <taxon>Pseudomonadati</taxon>
        <taxon>Verrucomicrobiota</taxon>
        <taxon>Opitutia</taxon>
        <taxon>Opitutales</taxon>
        <taxon>Opitutaceae</taxon>
        <taxon>Oleiharenicola</taxon>
    </lineage>
</organism>
<dbReference type="Gene3D" id="3.90.25.10">
    <property type="entry name" value="UDP-galactose 4-epimerase, domain 1"/>
    <property type="match status" value="1"/>
</dbReference>
<keyword evidence="4" id="KW-1185">Reference proteome</keyword>
<comment type="similarity">
    <text evidence="1">Belongs to the NAD(P)-dependent epimerase/dehydratase family.</text>
</comment>
<evidence type="ECO:0000259" key="2">
    <source>
        <dbReference type="Pfam" id="PF01370"/>
    </source>
</evidence>
<dbReference type="EMBL" id="SDHX01000002">
    <property type="protein sequence ID" value="RXK53492.1"/>
    <property type="molecule type" value="Genomic_DNA"/>
</dbReference>
<proteinExistence type="inferred from homology"/>
<reference evidence="3 4" key="1">
    <citation type="submission" date="2019-01" db="EMBL/GenBank/DDBJ databases">
        <title>Lacunisphaera sp. strain TWA-58.</title>
        <authorList>
            <person name="Chen W.-M."/>
        </authorList>
    </citation>
    <scope>NUCLEOTIDE SEQUENCE [LARGE SCALE GENOMIC DNA]</scope>
    <source>
        <strain evidence="3 4">TWA-58</strain>
    </source>
</reference>
<dbReference type="RefSeq" id="WP_129049195.1">
    <property type="nucleotide sequence ID" value="NZ_SDHX01000002.1"/>
</dbReference>
<accession>A0A4Q1C4Z9</accession>
<evidence type="ECO:0000313" key="4">
    <source>
        <dbReference type="Proteomes" id="UP000290218"/>
    </source>
</evidence>
<name>A0A4Q1C4Z9_9BACT</name>
<dbReference type="Proteomes" id="UP000290218">
    <property type="component" value="Unassembled WGS sequence"/>
</dbReference>
<evidence type="ECO:0000256" key="1">
    <source>
        <dbReference type="ARBA" id="ARBA00007637"/>
    </source>
</evidence>
<dbReference type="Gene3D" id="3.40.50.720">
    <property type="entry name" value="NAD(P)-binding Rossmann-like Domain"/>
    <property type="match status" value="1"/>
</dbReference>
<sequence>MATDETPSGSTVLITGGAGFIGSHLAAYYQGKARVRILDNLRTGRIENLAGLNIDFIRGSILDRALVRQAMQGVDYVFHLAAQVSVPESVRDPHTCMELNINGLLNVLEAAATAGVKKLCFASSAAVYGNNPTVPKHEDMEPEPCSPYAASKLDGEYFCQHFSESGRLQTVALRFFNVFGPRQDPAGPYGAAIPIFFREALAGRPITIHGDGGQTRDFIYVRDIVDALAFVASSPSLTGVYNAGYGQQTTIFDVAYRIIKLTKSHSPIKHTAERPGDVRHSRAKVDRLFAAGWRPSGSLESGLVAMHAALLSTSQ</sequence>